<keyword evidence="4 6" id="KW-0862">Zinc</keyword>
<keyword evidence="8" id="KW-1185">Reference proteome</keyword>
<dbReference type="InterPro" id="IPR011051">
    <property type="entry name" value="RmlC_Cupin_sf"/>
</dbReference>
<dbReference type="AlphaFoldDB" id="A0A940PPI2"/>
<dbReference type="EMBL" id="JAFIDA010000001">
    <property type="protein sequence ID" value="MBP1326800.1"/>
    <property type="molecule type" value="Genomic_DNA"/>
</dbReference>
<keyword evidence="5 6" id="KW-0413">Isomerase</keyword>
<accession>A0A940PPI2</accession>
<comment type="function">
    <text evidence="6">Catalyzes the isomerization of 5-dehydro-4-deoxy-D-glucuronate to 3-deoxy-D-glycero-2,5-hexodiulosonate.</text>
</comment>
<evidence type="ECO:0000313" key="7">
    <source>
        <dbReference type="EMBL" id="MBP1326800.1"/>
    </source>
</evidence>
<comment type="catalytic activity">
    <reaction evidence="1 6">
        <text>5-dehydro-4-deoxy-D-glucuronate = 3-deoxy-D-glycero-2,5-hexodiulosonate</text>
        <dbReference type="Rhea" id="RHEA:23896"/>
        <dbReference type="ChEBI" id="CHEBI:17117"/>
        <dbReference type="ChEBI" id="CHEBI:29071"/>
        <dbReference type="EC" id="5.3.1.17"/>
    </reaction>
</comment>
<dbReference type="EC" id="5.3.1.17" evidence="6"/>
<dbReference type="Gene3D" id="2.60.120.520">
    <property type="entry name" value="pectin degrading enzyme 5-keto 4- deoxyuronate isomerase, domain 1"/>
    <property type="match status" value="1"/>
</dbReference>
<keyword evidence="3 6" id="KW-0479">Metal-binding</keyword>
<dbReference type="InterPro" id="IPR027449">
    <property type="entry name" value="KduI_N"/>
</dbReference>
<evidence type="ECO:0000256" key="4">
    <source>
        <dbReference type="ARBA" id="ARBA00022833"/>
    </source>
</evidence>
<evidence type="ECO:0000256" key="6">
    <source>
        <dbReference type="HAMAP-Rule" id="MF_00687"/>
    </source>
</evidence>
<evidence type="ECO:0000256" key="2">
    <source>
        <dbReference type="ARBA" id="ARBA00008086"/>
    </source>
</evidence>
<dbReference type="GO" id="GO:0008697">
    <property type="term" value="F:4-deoxy-L-threo-5-hexosulose-uronate ketol-isomerase activity"/>
    <property type="evidence" value="ECO:0007669"/>
    <property type="project" value="UniProtKB-UniRule"/>
</dbReference>
<dbReference type="GO" id="GO:0019698">
    <property type="term" value="P:D-galacturonate catabolic process"/>
    <property type="evidence" value="ECO:0007669"/>
    <property type="project" value="TreeGrafter"/>
</dbReference>
<feature type="binding site" evidence="6">
    <location>
        <position position="203"/>
    </location>
    <ligand>
        <name>Zn(2+)</name>
        <dbReference type="ChEBI" id="CHEBI:29105"/>
    </ligand>
</feature>
<name>A0A940PPI2_9MICO</name>
<dbReference type="PANTHER" id="PTHR38461:SF1">
    <property type="entry name" value="4-DEOXY-L-THREO-5-HEXOSULOSE-URONATE KETOL-ISOMERASE"/>
    <property type="match status" value="1"/>
</dbReference>
<comment type="similarity">
    <text evidence="2 6">Belongs to the KduI family.</text>
</comment>
<dbReference type="CDD" id="cd20491">
    <property type="entry name" value="cupin_KduI_C"/>
    <property type="match status" value="1"/>
</dbReference>
<evidence type="ECO:0000256" key="5">
    <source>
        <dbReference type="ARBA" id="ARBA00023235"/>
    </source>
</evidence>
<comment type="pathway">
    <text evidence="6">Glycan metabolism; pectin degradation; 2-dehydro-3-deoxy-D-gluconate from pectin: step 4/5.</text>
</comment>
<dbReference type="InterPro" id="IPR007045">
    <property type="entry name" value="KduI"/>
</dbReference>
<evidence type="ECO:0000313" key="8">
    <source>
        <dbReference type="Proteomes" id="UP000675163"/>
    </source>
</evidence>
<dbReference type="Gene3D" id="2.60.120.10">
    <property type="entry name" value="Jelly Rolls"/>
    <property type="match status" value="1"/>
</dbReference>
<dbReference type="HAMAP" id="MF_00687">
    <property type="entry name" value="KduI"/>
    <property type="match status" value="1"/>
</dbReference>
<organism evidence="7 8">
    <name type="scientific">Leucobacter exalbidus</name>
    <dbReference type="NCBI Taxonomy" id="662960"/>
    <lineage>
        <taxon>Bacteria</taxon>
        <taxon>Bacillati</taxon>
        <taxon>Actinomycetota</taxon>
        <taxon>Actinomycetes</taxon>
        <taxon>Micrococcales</taxon>
        <taxon>Microbacteriaceae</taxon>
        <taxon>Leucobacter</taxon>
    </lineage>
</organism>
<feature type="binding site" evidence="6">
    <location>
        <position position="198"/>
    </location>
    <ligand>
        <name>Zn(2+)</name>
        <dbReference type="ChEBI" id="CHEBI:29105"/>
    </ligand>
</feature>
<proteinExistence type="inferred from homology"/>
<reference evidence="7" key="1">
    <citation type="submission" date="2021-02" db="EMBL/GenBank/DDBJ databases">
        <title>Sequencing the genomes of 1000 actinobacteria strains.</title>
        <authorList>
            <person name="Klenk H.-P."/>
        </authorList>
    </citation>
    <scope>NUCLEOTIDE SEQUENCE</scope>
    <source>
        <strain evidence="7">DSM 22850</strain>
    </source>
</reference>
<comment type="caution">
    <text evidence="7">The sequence shown here is derived from an EMBL/GenBank/DDBJ whole genome shotgun (WGS) entry which is preliminary data.</text>
</comment>
<dbReference type="NCBIfam" id="NF002091">
    <property type="entry name" value="PRK00924.1"/>
    <property type="match status" value="1"/>
</dbReference>
<evidence type="ECO:0000256" key="1">
    <source>
        <dbReference type="ARBA" id="ARBA00000552"/>
    </source>
</evidence>
<evidence type="ECO:0000256" key="3">
    <source>
        <dbReference type="ARBA" id="ARBA00022723"/>
    </source>
</evidence>
<dbReference type="RefSeq" id="WP_209705651.1">
    <property type="nucleotide sequence ID" value="NZ_JAFIDA010000001.1"/>
</dbReference>
<feature type="binding site" evidence="6">
    <location>
        <position position="196"/>
    </location>
    <ligand>
        <name>Zn(2+)</name>
        <dbReference type="ChEBI" id="CHEBI:29105"/>
    </ligand>
</feature>
<dbReference type="GO" id="GO:0008270">
    <property type="term" value="F:zinc ion binding"/>
    <property type="evidence" value="ECO:0007669"/>
    <property type="project" value="UniProtKB-UniRule"/>
</dbReference>
<comment type="cofactor">
    <cofactor evidence="6">
        <name>Zn(2+)</name>
        <dbReference type="ChEBI" id="CHEBI:29105"/>
    </cofactor>
    <text evidence="6">Binds 1 zinc ion per subunit.</text>
</comment>
<dbReference type="Pfam" id="PF04962">
    <property type="entry name" value="KduI"/>
    <property type="match status" value="1"/>
</dbReference>
<sequence>MASNMIRPIGPDQIVGFSQQELRDHLLIEKVLVPGETRTFATHYDRIVAVGAVPTDAPLKLEAVPEIRSEFFLEHREIGFVNVGAQGTIVADGVEYDMAPEAVLYLGRGTRDVTFYSADGGTPAKYYGFSAPAHTAFPNTLAGPDEGTIRELGDQTTANTRRLRQVIHENGIRSCQIVMGVTRLQAGSMWNTMPAHTHERRTEFYLYFDVPANERVVHLMGEPEETRHMMVASEQLVMSPSWSIHSGVGTQAYAFVWAMAGENQSFDDMDHVQISEMV</sequence>
<dbReference type="GO" id="GO:0042840">
    <property type="term" value="P:D-glucuronate catabolic process"/>
    <property type="evidence" value="ECO:0007669"/>
    <property type="project" value="TreeGrafter"/>
</dbReference>
<dbReference type="SUPFAM" id="SSF51182">
    <property type="entry name" value="RmlC-like cupins"/>
    <property type="match status" value="1"/>
</dbReference>
<dbReference type="PANTHER" id="PTHR38461">
    <property type="entry name" value="4-DEOXY-L-THREO-5-HEXOSULOSE-URONATE KETOL-ISOMERASE"/>
    <property type="match status" value="1"/>
</dbReference>
<feature type="binding site" evidence="6">
    <location>
        <position position="245"/>
    </location>
    <ligand>
        <name>Zn(2+)</name>
        <dbReference type="ChEBI" id="CHEBI:29105"/>
    </ligand>
</feature>
<dbReference type="InterPro" id="IPR014710">
    <property type="entry name" value="RmlC-like_jellyroll"/>
</dbReference>
<dbReference type="CDD" id="cd20294">
    <property type="entry name" value="cupin_KduI_N"/>
    <property type="match status" value="1"/>
</dbReference>
<dbReference type="InterPro" id="IPR021120">
    <property type="entry name" value="KduI/IolB_isomerase"/>
</dbReference>
<dbReference type="Proteomes" id="UP000675163">
    <property type="component" value="Unassembled WGS sequence"/>
</dbReference>
<protein>
    <recommendedName>
        <fullName evidence="6">4-deoxy-L-threo-5-hexosulose-uronate ketol-isomerase</fullName>
        <ecNumber evidence="6">5.3.1.17</ecNumber>
    </recommendedName>
    <alternativeName>
        <fullName evidence="6">5-keto-4-deoxyuronate isomerase</fullName>
    </alternativeName>
    <alternativeName>
        <fullName evidence="6">DKI isomerase</fullName>
    </alternativeName>
</protein>
<gene>
    <name evidence="6" type="primary">kduI</name>
    <name evidence="7" type="ORF">JOF28_002032</name>
</gene>
<dbReference type="GO" id="GO:0045490">
    <property type="term" value="P:pectin catabolic process"/>
    <property type="evidence" value="ECO:0007669"/>
    <property type="project" value="UniProtKB-UniRule"/>
</dbReference>